<accession>A0A4Y1RR55</accession>
<dbReference type="SMART" id="SM00256">
    <property type="entry name" value="FBOX"/>
    <property type="match status" value="1"/>
</dbReference>
<dbReference type="SUPFAM" id="SSF52047">
    <property type="entry name" value="RNI-like"/>
    <property type="match status" value="1"/>
</dbReference>
<feature type="region of interest" description="Disordered" evidence="1">
    <location>
        <begin position="1"/>
        <end position="68"/>
    </location>
</feature>
<evidence type="ECO:0000259" key="2">
    <source>
        <dbReference type="PROSITE" id="PS50181"/>
    </source>
</evidence>
<dbReference type="SUPFAM" id="SSF81383">
    <property type="entry name" value="F-box domain"/>
    <property type="match status" value="1"/>
</dbReference>
<feature type="compositionally biased region" description="Gly residues" evidence="1">
    <location>
        <begin position="22"/>
        <end position="41"/>
    </location>
</feature>
<dbReference type="PANTHER" id="PTHR31639:SF231">
    <property type="entry name" value="F-BOX DOMAIN-CONTAINING PROTEIN"/>
    <property type="match status" value="1"/>
</dbReference>
<dbReference type="InterPro" id="IPR055357">
    <property type="entry name" value="LRR_At1g61320_AtMIF1"/>
</dbReference>
<organism evidence="3">
    <name type="scientific">Prunus dulcis</name>
    <name type="common">Almond</name>
    <name type="synonym">Amygdalus dulcis</name>
    <dbReference type="NCBI Taxonomy" id="3755"/>
    <lineage>
        <taxon>Eukaryota</taxon>
        <taxon>Viridiplantae</taxon>
        <taxon>Streptophyta</taxon>
        <taxon>Embryophyta</taxon>
        <taxon>Tracheophyta</taxon>
        <taxon>Spermatophyta</taxon>
        <taxon>Magnoliopsida</taxon>
        <taxon>eudicotyledons</taxon>
        <taxon>Gunneridae</taxon>
        <taxon>Pentapetalae</taxon>
        <taxon>rosids</taxon>
        <taxon>fabids</taxon>
        <taxon>Rosales</taxon>
        <taxon>Rosaceae</taxon>
        <taxon>Amygdaloideae</taxon>
        <taxon>Amygdaleae</taxon>
        <taxon>Prunus</taxon>
    </lineage>
</organism>
<gene>
    <name evidence="3" type="ORF">Prudu_018516</name>
</gene>
<dbReference type="EMBL" id="AP019302">
    <property type="protein sequence ID" value="BBH06780.1"/>
    <property type="molecule type" value="Genomic_DNA"/>
</dbReference>
<feature type="domain" description="F-box" evidence="2">
    <location>
        <begin position="113"/>
        <end position="149"/>
    </location>
</feature>
<protein>
    <submittedName>
        <fullName evidence="3">F-box/RNI-like superfamily protein</fullName>
    </submittedName>
</protein>
<dbReference type="AlphaFoldDB" id="A0A4Y1RR55"/>
<dbReference type="InterPro" id="IPR032675">
    <property type="entry name" value="LRR_dom_sf"/>
</dbReference>
<dbReference type="Pfam" id="PF23622">
    <property type="entry name" value="LRR_At1g61320_AtMIF1"/>
    <property type="match status" value="1"/>
</dbReference>
<proteinExistence type="predicted"/>
<dbReference type="InterPro" id="IPR001810">
    <property type="entry name" value="F-box_dom"/>
</dbReference>
<evidence type="ECO:0000313" key="3">
    <source>
        <dbReference type="EMBL" id="BBH06780.1"/>
    </source>
</evidence>
<dbReference type="Gene3D" id="3.80.10.10">
    <property type="entry name" value="Ribonuclease Inhibitor"/>
    <property type="match status" value="1"/>
</dbReference>
<evidence type="ECO:0000256" key="1">
    <source>
        <dbReference type="SAM" id="MobiDB-lite"/>
    </source>
</evidence>
<dbReference type="Gene3D" id="1.20.1280.50">
    <property type="match status" value="1"/>
</dbReference>
<dbReference type="InterPro" id="IPR036047">
    <property type="entry name" value="F-box-like_dom_sf"/>
</dbReference>
<sequence>MERKLAKASNIGIINDNEASGSGKGEGGSKSGSGQGDGGSENGSEAPKEEKEEEVEVEEKSLPSFLDINNEGGGTSTFNFSQSVLDKVRMGCYNYNLAKRRKTKGEGHNFVLADRISELPDEILVSILSLLSLKEAATTSILSKRWQHLWASTMTLNFDAKLDLGSSNLRHFRGLQPEIRYQESHRYINWVNRVLEQHKGPSIERFRACFDIDHRFTSSIDKWIQFAMTRRVQILELEFIVAFSVIYEGHYAFPYPDLKHLCPSPLHSLGHNIGGFKSLKVLSFRYVDVTGEILEYFLFHCPVLEHLTVRASTNLTDDDFELDTDIIKIVLGQLSCVVSQLEILRLDIDQPCYHMFKSKIYDKKYEFPVFANLKHLELIVESDYRWLLHQLNSFIKASPYLQRLALKLQFQTWKCDRKLKKAAICPHHYLKRAVALEKIVIDPVRRWLYPKGMERVLAEVKKEVKARIMLCNILNTKCLQQLNLYASSECSASII</sequence>
<dbReference type="Pfam" id="PF00646">
    <property type="entry name" value="F-box"/>
    <property type="match status" value="1"/>
</dbReference>
<dbReference type="PROSITE" id="PS50181">
    <property type="entry name" value="FBOX"/>
    <property type="match status" value="1"/>
</dbReference>
<dbReference type="PANTHER" id="PTHR31639">
    <property type="entry name" value="F-BOX PROTEIN-LIKE"/>
    <property type="match status" value="1"/>
</dbReference>
<name>A0A4Y1RR55_PRUDU</name>
<reference evidence="3" key="1">
    <citation type="journal article" date="2019" name="Science">
        <title>Mutation of a bHLH transcription factor allowed almond domestication.</title>
        <authorList>
            <person name="Sanchez-Perez R."/>
            <person name="Pavan S."/>
            <person name="Mazzeo R."/>
            <person name="Moldovan C."/>
            <person name="Aiese Cigliano R."/>
            <person name="Del Cueto J."/>
            <person name="Ricciardi F."/>
            <person name="Lotti C."/>
            <person name="Ricciardi L."/>
            <person name="Dicenta F."/>
            <person name="Lopez-Marques R.L."/>
            <person name="Lindberg Moller B."/>
        </authorList>
    </citation>
    <scope>NUCLEOTIDE SEQUENCE</scope>
</reference>